<evidence type="ECO:0000313" key="2">
    <source>
        <dbReference type="Proteomes" id="UP000674234"/>
    </source>
</evidence>
<dbReference type="AlphaFoldDB" id="A0A941ASB3"/>
<comment type="caution">
    <text evidence="1">The sequence shown here is derived from an EMBL/GenBank/DDBJ whole genome shotgun (WGS) entry which is preliminary data.</text>
</comment>
<evidence type="ECO:0000313" key="1">
    <source>
        <dbReference type="EMBL" id="MBP2707849.1"/>
    </source>
</evidence>
<dbReference type="Proteomes" id="UP000674234">
    <property type="component" value="Unassembled WGS sequence"/>
</dbReference>
<sequence>MAERVLSCPDVARLSGGPFGTVATYLPGFLIPGIAQREDHIEVHVVARYGRPLPEVAEAVRAAIGHLAGERRVDVTIADVAGAGDLREEE</sequence>
<protein>
    <submittedName>
        <fullName evidence="1">Asp23/Gls24 family envelope stress response protein</fullName>
    </submittedName>
</protein>
<accession>A0A941ASB3</accession>
<gene>
    <name evidence="1" type="ORF">JOL79_29125</name>
</gene>
<proteinExistence type="predicted"/>
<keyword evidence="2" id="KW-1185">Reference proteome</keyword>
<reference evidence="1" key="1">
    <citation type="submission" date="2021-02" db="EMBL/GenBank/DDBJ databases">
        <title>Draft genome sequence of Microbispora sp. RL4-1S isolated from rice leaves in Thailand.</title>
        <authorList>
            <person name="Muangham S."/>
            <person name="Duangmal K."/>
        </authorList>
    </citation>
    <scope>NUCLEOTIDE SEQUENCE</scope>
    <source>
        <strain evidence="1">RL4-1S</strain>
    </source>
</reference>
<dbReference type="EMBL" id="JAFCNB010000023">
    <property type="protein sequence ID" value="MBP2707849.1"/>
    <property type="molecule type" value="Genomic_DNA"/>
</dbReference>
<name>A0A941ASB3_9ACTN</name>
<organism evidence="1 2">
    <name type="scientific">Microbispora oryzae</name>
    <dbReference type="NCBI Taxonomy" id="2806554"/>
    <lineage>
        <taxon>Bacteria</taxon>
        <taxon>Bacillati</taxon>
        <taxon>Actinomycetota</taxon>
        <taxon>Actinomycetes</taxon>
        <taxon>Streptosporangiales</taxon>
        <taxon>Streptosporangiaceae</taxon>
        <taxon>Microbispora</taxon>
    </lineage>
</organism>